<protein>
    <submittedName>
        <fullName evidence="2">Uncharacterized protein</fullName>
    </submittedName>
</protein>
<name>A0A699U5T2_TANCI</name>
<feature type="compositionally biased region" description="Basic and acidic residues" evidence="1">
    <location>
        <begin position="51"/>
        <end position="70"/>
    </location>
</feature>
<feature type="region of interest" description="Disordered" evidence="1">
    <location>
        <begin position="1"/>
        <end position="20"/>
    </location>
</feature>
<reference evidence="2" key="1">
    <citation type="journal article" date="2019" name="Sci. Rep.">
        <title>Draft genome of Tanacetum cinerariifolium, the natural source of mosquito coil.</title>
        <authorList>
            <person name="Yamashiro T."/>
            <person name="Shiraishi A."/>
            <person name="Satake H."/>
            <person name="Nakayama K."/>
        </authorList>
    </citation>
    <scope>NUCLEOTIDE SEQUENCE</scope>
</reference>
<dbReference type="EMBL" id="BKCJ011302522">
    <property type="protein sequence ID" value="GFD17747.1"/>
    <property type="molecule type" value="Genomic_DNA"/>
</dbReference>
<proteinExistence type="predicted"/>
<evidence type="ECO:0000313" key="2">
    <source>
        <dbReference type="EMBL" id="GFD17747.1"/>
    </source>
</evidence>
<feature type="compositionally biased region" description="Basic and acidic residues" evidence="1">
    <location>
        <begin position="8"/>
        <end position="20"/>
    </location>
</feature>
<evidence type="ECO:0000256" key="1">
    <source>
        <dbReference type="SAM" id="MobiDB-lite"/>
    </source>
</evidence>
<accession>A0A699U5T2</accession>
<sequence>QIQADEDLAQRMLEEERESLSIEERSRLLAKFINKRKKMAVIDSSTEEEASLDHEDSPKQGRMIKEVDKDKNVNLVKSSKQGEAHETAEHRMDFIIASPQTDDDKTLAETLLNIKRSAAKDKGKAIMQESES</sequence>
<gene>
    <name evidence="2" type="ORF">Tci_889716</name>
</gene>
<comment type="caution">
    <text evidence="2">The sequence shown here is derived from an EMBL/GenBank/DDBJ whole genome shotgun (WGS) entry which is preliminary data.</text>
</comment>
<feature type="non-terminal residue" evidence="2">
    <location>
        <position position="132"/>
    </location>
</feature>
<organism evidence="2">
    <name type="scientific">Tanacetum cinerariifolium</name>
    <name type="common">Dalmatian daisy</name>
    <name type="synonym">Chrysanthemum cinerariifolium</name>
    <dbReference type="NCBI Taxonomy" id="118510"/>
    <lineage>
        <taxon>Eukaryota</taxon>
        <taxon>Viridiplantae</taxon>
        <taxon>Streptophyta</taxon>
        <taxon>Embryophyta</taxon>
        <taxon>Tracheophyta</taxon>
        <taxon>Spermatophyta</taxon>
        <taxon>Magnoliopsida</taxon>
        <taxon>eudicotyledons</taxon>
        <taxon>Gunneridae</taxon>
        <taxon>Pentapetalae</taxon>
        <taxon>asterids</taxon>
        <taxon>campanulids</taxon>
        <taxon>Asterales</taxon>
        <taxon>Asteraceae</taxon>
        <taxon>Asteroideae</taxon>
        <taxon>Anthemideae</taxon>
        <taxon>Anthemidinae</taxon>
        <taxon>Tanacetum</taxon>
    </lineage>
</organism>
<feature type="region of interest" description="Disordered" evidence="1">
    <location>
        <begin position="40"/>
        <end position="70"/>
    </location>
</feature>
<dbReference type="AlphaFoldDB" id="A0A699U5T2"/>
<feature type="non-terminal residue" evidence="2">
    <location>
        <position position="1"/>
    </location>
</feature>